<reference evidence="13" key="2">
    <citation type="submission" date="2015-04" db="EMBL/GenBank/DDBJ databases">
        <title>The complete genome sequence of Erythrobacter sp. s21-N3.</title>
        <authorList>
            <person name="Zhuang L."/>
            <person name="Liu Y."/>
            <person name="Shao Z."/>
        </authorList>
    </citation>
    <scope>NUCLEOTIDE SEQUENCE [LARGE SCALE GENOMIC DNA]</scope>
    <source>
        <strain evidence="13">s21-N3</strain>
    </source>
</reference>
<dbReference type="UniPathway" id="UPA00031">
    <property type="reaction ID" value="UER00007"/>
</dbReference>
<evidence type="ECO:0000256" key="1">
    <source>
        <dbReference type="ARBA" id="ARBA00001460"/>
    </source>
</evidence>
<dbReference type="InterPro" id="IPR008179">
    <property type="entry name" value="HisE"/>
</dbReference>
<keyword evidence="10 11" id="KW-0368">Histidine biosynthesis</keyword>
<evidence type="ECO:0000256" key="9">
    <source>
        <dbReference type="ARBA" id="ARBA00022840"/>
    </source>
</evidence>
<keyword evidence="5 11" id="KW-0963">Cytoplasm</keyword>
<dbReference type="NCBIfam" id="TIGR03188">
    <property type="entry name" value="histidine_hisI"/>
    <property type="match status" value="1"/>
</dbReference>
<evidence type="ECO:0000256" key="10">
    <source>
        <dbReference type="ARBA" id="ARBA00023102"/>
    </source>
</evidence>
<dbReference type="HAMAP" id="MF_01020">
    <property type="entry name" value="HisE"/>
    <property type="match status" value="1"/>
</dbReference>
<keyword evidence="9 11" id="KW-0067">ATP-binding</keyword>
<dbReference type="SUPFAM" id="SSF101386">
    <property type="entry name" value="all-alpha NTP pyrophosphatases"/>
    <property type="match status" value="1"/>
</dbReference>
<dbReference type="NCBIfam" id="NF001613">
    <property type="entry name" value="PRK00400.1-5"/>
    <property type="match status" value="1"/>
</dbReference>
<comment type="catalytic activity">
    <reaction evidence="1 11">
        <text>1-(5-phospho-beta-D-ribosyl)-ATP + H2O = 1-(5-phospho-beta-D-ribosyl)-5'-AMP + diphosphate + H(+)</text>
        <dbReference type="Rhea" id="RHEA:22828"/>
        <dbReference type="ChEBI" id="CHEBI:15377"/>
        <dbReference type="ChEBI" id="CHEBI:15378"/>
        <dbReference type="ChEBI" id="CHEBI:33019"/>
        <dbReference type="ChEBI" id="CHEBI:59457"/>
        <dbReference type="ChEBI" id="CHEBI:73183"/>
        <dbReference type="EC" id="3.6.1.31"/>
    </reaction>
</comment>
<dbReference type="GO" id="GO:0005737">
    <property type="term" value="C:cytoplasm"/>
    <property type="evidence" value="ECO:0007669"/>
    <property type="project" value="UniProtKB-SubCell"/>
</dbReference>
<dbReference type="CDD" id="cd11534">
    <property type="entry name" value="NTP-PPase_HisIE_like"/>
    <property type="match status" value="1"/>
</dbReference>
<keyword evidence="8 11" id="KW-0378">Hydrolase</keyword>
<evidence type="ECO:0000256" key="2">
    <source>
        <dbReference type="ARBA" id="ARBA00004496"/>
    </source>
</evidence>
<comment type="similarity">
    <text evidence="4 11">Belongs to the PRA-PH family.</text>
</comment>
<dbReference type="AlphaFoldDB" id="A0A0H4W1P4"/>
<evidence type="ECO:0000256" key="6">
    <source>
        <dbReference type="ARBA" id="ARBA00022605"/>
    </source>
</evidence>
<dbReference type="Proteomes" id="UP000059113">
    <property type="component" value="Chromosome"/>
</dbReference>
<keyword evidence="6 11" id="KW-0028">Amino-acid biosynthesis</keyword>
<gene>
    <name evidence="11" type="primary">hisE</name>
    <name evidence="12" type="ORF">CP97_12830</name>
</gene>
<dbReference type="GO" id="GO:0000105">
    <property type="term" value="P:L-histidine biosynthetic process"/>
    <property type="evidence" value="ECO:0007669"/>
    <property type="project" value="UniProtKB-UniRule"/>
</dbReference>
<keyword evidence="13" id="KW-1185">Reference proteome</keyword>
<protein>
    <recommendedName>
        <fullName evidence="11">Phosphoribosyl-ATP pyrophosphatase</fullName>
        <shortName evidence="11">PRA-PH</shortName>
        <ecNumber evidence="11">3.6.1.31</ecNumber>
    </recommendedName>
</protein>
<dbReference type="NCBIfam" id="NF001611">
    <property type="entry name" value="PRK00400.1-3"/>
    <property type="match status" value="1"/>
</dbReference>
<dbReference type="EC" id="3.6.1.31" evidence="11"/>
<dbReference type="EMBL" id="CP011310">
    <property type="protein sequence ID" value="AKQ43448.2"/>
    <property type="molecule type" value="Genomic_DNA"/>
</dbReference>
<evidence type="ECO:0000256" key="5">
    <source>
        <dbReference type="ARBA" id="ARBA00022490"/>
    </source>
</evidence>
<evidence type="ECO:0000256" key="8">
    <source>
        <dbReference type="ARBA" id="ARBA00022801"/>
    </source>
</evidence>
<dbReference type="GO" id="GO:0004636">
    <property type="term" value="F:phosphoribosyl-ATP diphosphatase activity"/>
    <property type="evidence" value="ECO:0007669"/>
    <property type="project" value="UniProtKB-UniRule"/>
</dbReference>
<evidence type="ECO:0000313" key="12">
    <source>
        <dbReference type="EMBL" id="AKQ43448.2"/>
    </source>
</evidence>
<evidence type="ECO:0000256" key="3">
    <source>
        <dbReference type="ARBA" id="ARBA00005204"/>
    </source>
</evidence>
<comment type="subcellular location">
    <subcellularLocation>
        <location evidence="2 11">Cytoplasm</location>
    </subcellularLocation>
</comment>
<dbReference type="KEGG" id="ery:CP97_12830"/>
<accession>A0A0H4W1P4</accession>
<keyword evidence="7 11" id="KW-0547">Nucleotide-binding</keyword>
<dbReference type="PANTHER" id="PTHR42945:SF9">
    <property type="entry name" value="HISTIDINE BIOSYNTHESIS BIFUNCTIONAL PROTEIN HISIE"/>
    <property type="match status" value="1"/>
</dbReference>
<reference evidence="12 13" key="1">
    <citation type="journal article" date="2015" name="Int. J. Syst. Evol. Microbiol.">
        <title>Erythrobacter atlanticus sp. nov., a bacterium from ocean sediment able to degrade polycyclic aromatic hydrocarbons.</title>
        <authorList>
            <person name="Zhuang L."/>
            <person name="Liu Y."/>
            <person name="Wang L."/>
            <person name="Wang W."/>
            <person name="Shao Z."/>
        </authorList>
    </citation>
    <scope>NUCLEOTIDE SEQUENCE [LARGE SCALE GENOMIC DNA]</scope>
    <source>
        <strain evidence="13">s21-N3</strain>
    </source>
</reference>
<dbReference type="PANTHER" id="PTHR42945">
    <property type="entry name" value="HISTIDINE BIOSYNTHESIS BIFUNCTIONAL PROTEIN"/>
    <property type="match status" value="1"/>
</dbReference>
<organism evidence="12 13">
    <name type="scientific">Aurantiacibacter atlanticus</name>
    <dbReference type="NCBI Taxonomy" id="1648404"/>
    <lineage>
        <taxon>Bacteria</taxon>
        <taxon>Pseudomonadati</taxon>
        <taxon>Pseudomonadota</taxon>
        <taxon>Alphaproteobacteria</taxon>
        <taxon>Sphingomonadales</taxon>
        <taxon>Erythrobacteraceae</taxon>
        <taxon>Aurantiacibacter</taxon>
    </lineage>
</organism>
<sequence length="114" mass="12142">MPPLRALPAPMDTLTRLEATIAQRRAASPDESYVASLHAKGLPKMAQKLGEEATEAVIAALLGSRQDLTGEAADLLFHLLVLLGAKDVSLADVLTELDRREGISGLDEKAARNN</sequence>
<name>A0A0H4W1P4_9SPHN</name>
<evidence type="ECO:0000256" key="7">
    <source>
        <dbReference type="ARBA" id="ARBA00022741"/>
    </source>
</evidence>
<evidence type="ECO:0000313" key="13">
    <source>
        <dbReference type="Proteomes" id="UP000059113"/>
    </source>
</evidence>
<evidence type="ECO:0000256" key="11">
    <source>
        <dbReference type="HAMAP-Rule" id="MF_01020"/>
    </source>
</evidence>
<comment type="pathway">
    <text evidence="3 11">Amino-acid biosynthesis; L-histidine biosynthesis; L-histidine from 5-phospho-alpha-D-ribose 1-diphosphate: step 2/9.</text>
</comment>
<evidence type="ECO:0000256" key="4">
    <source>
        <dbReference type="ARBA" id="ARBA00009392"/>
    </source>
</evidence>
<dbReference type="Gene3D" id="1.10.287.1080">
    <property type="entry name" value="MazG-like"/>
    <property type="match status" value="1"/>
</dbReference>
<dbReference type="Pfam" id="PF01503">
    <property type="entry name" value="PRA-PH"/>
    <property type="match status" value="1"/>
</dbReference>
<dbReference type="InterPro" id="IPR021130">
    <property type="entry name" value="PRib-ATP_PPHydrolase-like"/>
</dbReference>
<proteinExistence type="inferred from homology"/>
<dbReference type="GO" id="GO:0005524">
    <property type="term" value="F:ATP binding"/>
    <property type="evidence" value="ECO:0007669"/>
    <property type="project" value="UniProtKB-KW"/>
</dbReference>
<dbReference type="STRING" id="1648404.CP97_12830"/>